<evidence type="ECO:0000313" key="2">
    <source>
        <dbReference type="Proteomes" id="UP000601108"/>
    </source>
</evidence>
<dbReference type="Proteomes" id="UP000601108">
    <property type="component" value="Unassembled WGS sequence"/>
</dbReference>
<dbReference type="RefSeq" id="WP_027413067.1">
    <property type="nucleotide sequence ID" value="NZ_BMWS01000026.1"/>
</dbReference>
<keyword evidence="2" id="KW-1185">Reference proteome</keyword>
<reference evidence="1 2" key="1">
    <citation type="journal article" date="2014" name="Int. J. Syst. Evol. Microbiol.">
        <title>Complete genome sequence of Corynebacterium casei LMG S-19264T (=DSM 44701T), isolated from a smear-ripened cheese.</title>
        <authorList>
            <consortium name="US DOE Joint Genome Institute (JGI-PGF)"/>
            <person name="Walter F."/>
            <person name="Albersmeier A."/>
            <person name="Kalinowski J."/>
            <person name="Ruckert C."/>
        </authorList>
    </citation>
    <scope>NUCLEOTIDE SEQUENCE [LARGE SCALE GENOMIC DNA]</scope>
    <source>
        <strain evidence="1 2">KCTC 12285</strain>
    </source>
</reference>
<gene>
    <name evidence="1" type="ORF">GCM10007384_32100</name>
</gene>
<dbReference type="Pfam" id="PF14054">
    <property type="entry name" value="DUF4249"/>
    <property type="match status" value="1"/>
</dbReference>
<comment type="caution">
    <text evidence="1">The sequence shown here is derived from an EMBL/GenBank/DDBJ whole genome shotgun (WGS) entry which is preliminary data.</text>
</comment>
<accession>A0A918N3Q1</accession>
<dbReference type="PROSITE" id="PS51257">
    <property type="entry name" value="PROKAR_LIPOPROTEIN"/>
    <property type="match status" value="1"/>
</dbReference>
<sequence>MKTYITIIFIGISIFFTSCTDVIDVNVPTADPRLVIEASLDWEKGTSGNEQTITLSTSTKYFEKIESNIVTGASVKVTNDNDDTEFIFIDQNNGKYTTTNFIPVLNQSYTLEIIYNNETYIAKETMTPVVDIAAITQSTEDGDDDEALEVNVIFNDPKNEENFYFIKFREKGGLLPELYNDNDEFTNGNQMTLRYEKEEDDDINQEEFKPNDVVDISFHGVSKGYYDYISIFIDQIDAGGPFGTTPVPLRGNCTNSSNPKNYAFGYFRLTQVIKTSYTFQ</sequence>
<protein>
    <recommendedName>
        <fullName evidence="3">DUF4249 domain-containing protein</fullName>
    </recommendedName>
</protein>
<dbReference type="AlphaFoldDB" id="A0A918N3Q1"/>
<name>A0A918N3Q1_9FLAO</name>
<dbReference type="EMBL" id="BMWS01000026">
    <property type="protein sequence ID" value="GGX28480.1"/>
    <property type="molecule type" value="Genomic_DNA"/>
</dbReference>
<dbReference type="InterPro" id="IPR025345">
    <property type="entry name" value="DUF4249"/>
</dbReference>
<organism evidence="1 2">
    <name type="scientific">Aquimarina muelleri</name>
    <dbReference type="NCBI Taxonomy" id="279356"/>
    <lineage>
        <taxon>Bacteria</taxon>
        <taxon>Pseudomonadati</taxon>
        <taxon>Bacteroidota</taxon>
        <taxon>Flavobacteriia</taxon>
        <taxon>Flavobacteriales</taxon>
        <taxon>Flavobacteriaceae</taxon>
        <taxon>Aquimarina</taxon>
    </lineage>
</organism>
<proteinExistence type="predicted"/>
<evidence type="ECO:0008006" key="3">
    <source>
        <dbReference type="Google" id="ProtNLM"/>
    </source>
</evidence>
<evidence type="ECO:0000313" key="1">
    <source>
        <dbReference type="EMBL" id="GGX28480.1"/>
    </source>
</evidence>